<evidence type="ECO:0000313" key="2">
    <source>
        <dbReference type="Proteomes" id="UP000194236"/>
    </source>
</evidence>
<keyword evidence="2" id="KW-1185">Reference proteome</keyword>
<proteinExistence type="predicted"/>
<comment type="caution">
    <text evidence="1">The sequence shown here is derived from an EMBL/GenBank/DDBJ whole genome shotgun (WGS) entry which is preliminary data.</text>
</comment>
<dbReference type="Proteomes" id="UP000194236">
    <property type="component" value="Unassembled WGS sequence"/>
</dbReference>
<name>A0A1Y3B372_EURMA</name>
<reference evidence="1 2" key="1">
    <citation type="submission" date="2017-03" db="EMBL/GenBank/DDBJ databases">
        <title>Genome Survey of Euroglyphus maynei.</title>
        <authorList>
            <person name="Arlian L.G."/>
            <person name="Morgan M.S."/>
            <person name="Rider S.D."/>
        </authorList>
    </citation>
    <scope>NUCLEOTIDE SEQUENCE [LARGE SCALE GENOMIC DNA]</scope>
    <source>
        <strain evidence="1">Arlian Lab</strain>
        <tissue evidence="1">Whole body</tissue>
    </source>
</reference>
<dbReference type="EMBL" id="MUJZ01042851">
    <property type="protein sequence ID" value="OTF75249.1"/>
    <property type="molecule type" value="Genomic_DNA"/>
</dbReference>
<protein>
    <submittedName>
        <fullName evidence="1">Uncharacterized protein</fullName>
    </submittedName>
</protein>
<feature type="non-terminal residue" evidence="1">
    <location>
        <position position="50"/>
    </location>
</feature>
<gene>
    <name evidence="1" type="ORF">BLA29_014850</name>
</gene>
<dbReference type="AlphaFoldDB" id="A0A1Y3B372"/>
<sequence>MMFERYYYRYNHYLVNQTSIHRWINRPLNYGDIMIIENMYWKRLNFRSMI</sequence>
<accession>A0A1Y3B372</accession>
<organism evidence="1 2">
    <name type="scientific">Euroglyphus maynei</name>
    <name type="common">Mayne's house dust mite</name>
    <dbReference type="NCBI Taxonomy" id="6958"/>
    <lineage>
        <taxon>Eukaryota</taxon>
        <taxon>Metazoa</taxon>
        <taxon>Ecdysozoa</taxon>
        <taxon>Arthropoda</taxon>
        <taxon>Chelicerata</taxon>
        <taxon>Arachnida</taxon>
        <taxon>Acari</taxon>
        <taxon>Acariformes</taxon>
        <taxon>Sarcoptiformes</taxon>
        <taxon>Astigmata</taxon>
        <taxon>Psoroptidia</taxon>
        <taxon>Analgoidea</taxon>
        <taxon>Pyroglyphidae</taxon>
        <taxon>Pyroglyphinae</taxon>
        <taxon>Euroglyphus</taxon>
    </lineage>
</organism>
<evidence type="ECO:0000313" key="1">
    <source>
        <dbReference type="EMBL" id="OTF75249.1"/>
    </source>
</evidence>